<evidence type="ECO:0000313" key="1">
    <source>
        <dbReference type="EMBL" id="RAV32945.1"/>
    </source>
</evidence>
<protein>
    <submittedName>
        <fullName evidence="1">DUF2505 domain-containing protein</fullName>
    </submittedName>
</protein>
<evidence type="ECO:0000313" key="2">
    <source>
        <dbReference type="Proteomes" id="UP000251577"/>
    </source>
</evidence>
<dbReference type="Proteomes" id="UP000251577">
    <property type="component" value="Unassembled WGS sequence"/>
</dbReference>
<dbReference type="Pfam" id="PF10698">
    <property type="entry name" value="DUF2505"/>
    <property type="match status" value="1"/>
</dbReference>
<name>A0A364V8H5_9CORY</name>
<gene>
    <name evidence="1" type="ORF">DLJ54_01045</name>
</gene>
<proteinExistence type="predicted"/>
<keyword evidence="2" id="KW-1185">Reference proteome</keyword>
<comment type="caution">
    <text evidence="1">The sequence shown here is derived from an EMBL/GenBank/DDBJ whole genome shotgun (WGS) entry which is preliminary data.</text>
</comment>
<dbReference type="RefSeq" id="WP_113630024.1">
    <property type="nucleotide sequence ID" value="NZ_QHCV01000006.1"/>
</dbReference>
<organism evidence="1 2">
    <name type="scientific">Corynebacterium heidelbergense</name>
    <dbReference type="NCBI Taxonomy" id="2055947"/>
    <lineage>
        <taxon>Bacteria</taxon>
        <taxon>Bacillati</taxon>
        <taxon>Actinomycetota</taxon>
        <taxon>Actinomycetes</taxon>
        <taxon>Mycobacteriales</taxon>
        <taxon>Corynebacteriaceae</taxon>
        <taxon>Corynebacterium</taxon>
    </lineage>
</organism>
<reference evidence="1 2" key="1">
    <citation type="journal article" date="2018" name="Syst. Appl. Microbiol.">
        <title>Corynebacterium heidelbergense sp. nov., isolated from the preen glands of Egyptian geese (Alopochen aegyptiacus).</title>
        <authorList>
            <person name="Braun M.S."/>
            <person name="Wang E."/>
            <person name="Zimmermann S."/>
            <person name="Wink M."/>
        </authorList>
    </citation>
    <scope>NUCLEOTIDE SEQUENCE [LARGE SCALE GENOMIC DNA]</scope>
    <source>
        <strain evidence="1 2">647</strain>
    </source>
</reference>
<dbReference type="AlphaFoldDB" id="A0A364V8H5"/>
<dbReference type="EMBL" id="QHCV01000006">
    <property type="protein sequence ID" value="RAV32945.1"/>
    <property type="molecule type" value="Genomic_DNA"/>
</dbReference>
<accession>A0A364V8H5</accession>
<sequence length="165" mass="17654">MTTKSENTATINAPIDKVYAALSTREYWDYEAQNVGDEAGEVASFTGAPAIEAVMHEVLPASALPEAVRGMIPQALKLKRTVTFGPLEGDKTTGNVTAEVKGAPVIFRSDLTLSGEGETTLLSADSAISVNIPMMGGVLEPKVAEWVQEFFTEEAALIEKWVAEH</sequence>
<dbReference type="InterPro" id="IPR019639">
    <property type="entry name" value="DUF2505"/>
</dbReference>